<dbReference type="GO" id="GO:0003755">
    <property type="term" value="F:peptidyl-prolyl cis-trans isomerase activity"/>
    <property type="evidence" value="ECO:0007669"/>
    <property type="project" value="UniProtKB-UniRule"/>
</dbReference>
<organism evidence="7 8">
    <name type="scientific">Dipteronia sinensis</name>
    <dbReference type="NCBI Taxonomy" id="43782"/>
    <lineage>
        <taxon>Eukaryota</taxon>
        <taxon>Viridiplantae</taxon>
        <taxon>Streptophyta</taxon>
        <taxon>Embryophyta</taxon>
        <taxon>Tracheophyta</taxon>
        <taxon>Spermatophyta</taxon>
        <taxon>Magnoliopsida</taxon>
        <taxon>eudicotyledons</taxon>
        <taxon>Gunneridae</taxon>
        <taxon>Pentapetalae</taxon>
        <taxon>rosids</taxon>
        <taxon>malvids</taxon>
        <taxon>Sapindales</taxon>
        <taxon>Sapindaceae</taxon>
        <taxon>Hippocastanoideae</taxon>
        <taxon>Acereae</taxon>
        <taxon>Dipteronia</taxon>
    </lineage>
</organism>
<protein>
    <recommendedName>
        <fullName evidence="5">Peptidyl-prolyl cis-trans isomerase</fullName>
        <shortName evidence="5">PPIase</shortName>
        <ecNumber evidence="5">5.2.1.8</ecNumber>
    </recommendedName>
</protein>
<dbReference type="PIRSF" id="PIRSF001467">
    <property type="entry name" value="Peptidylpro_ismrse"/>
    <property type="match status" value="1"/>
</dbReference>
<evidence type="ECO:0000256" key="2">
    <source>
        <dbReference type="ARBA" id="ARBA00007365"/>
    </source>
</evidence>
<reference evidence="7" key="1">
    <citation type="journal article" date="2023" name="Plant J.">
        <title>Genome sequences and population genomics provide insights into the demographic history, inbreeding, and mutation load of two 'living fossil' tree species of Dipteronia.</title>
        <authorList>
            <person name="Feng Y."/>
            <person name="Comes H.P."/>
            <person name="Chen J."/>
            <person name="Zhu S."/>
            <person name="Lu R."/>
            <person name="Zhang X."/>
            <person name="Li P."/>
            <person name="Qiu J."/>
            <person name="Olsen K.M."/>
            <person name="Qiu Y."/>
        </authorList>
    </citation>
    <scope>NUCLEOTIDE SEQUENCE</scope>
    <source>
        <strain evidence="7">NBL</strain>
    </source>
</reference>
<dbReference type="EC" id="5.2.1.8" evidence="5"/>
<keyword evidence="4 5" id="KW-0413">Isomerase</keyword>
<dbReference type="Gene3D" id="2.40.100.10">
    <property type="entry name" value="Cyclophilin-like"/>
    <property type="match status" value="1"/>
</dbReference>
<evidence type="ECO:0000256" key="5">
    <source>
        <dbReference type="RuleBase" id="RU363019"/>
    </source>
</evidence>
<evidence type="ECO:0000313" key="8">
    <source>
        <dbReference type="Proteomes" id="UP001281410"/>
    </source>
</evidence>
<evidence type="ECO:0000256" key="1">
    <source>
        <dbReference type="ARBA" id="ARBA00000971"/>
    </source>
</evidence>
<feature type="domain" description="PPIase cyclophilin-type" evidence="6">
    <location>
        <begin position="23"/>
        <end position="186"/>
    </location>
</feature>
<name>A0AAE0AR35_9ROSI</name>
<dbReference type="GO" id="GO:0016018">
    <property type="term" value="F:cyclosporin A binding"/>
    <property type="evidence" value="ECO:0007669"/>
    <property type="project" value="TreeGrafter"/>
</dbReference>
<comment type="caution">
    <text evidence="7">The sequence shown here is derived from an EMBL/GenBank/DDBJ whole genome shotgun (WGS) entry which is preliminary data.</text>
</comment>
<dbReference type="PRINTS" id="PR00153">
    <property type="entry name" value="CSAPPISMRASE"/>
</dbReference>
<comment type="catalytic activity">
    <reaction evidence="1 5">
        <text>[protein]-peptidylproline (omega=180) = [protein]-peptidylproline (omega=0)</text>
        <dbReference type="Rhea" id="RHEA:16237"/>
        <dbReference type="Rhea" id="RHEA-COMP:10747"/>
        <dbReference type="Rhea" id="RHEA-COMP:10748"/>
        <dbReference type="ChEBI" id="CHEBI:83833"/>
        <dbReference type="ChEBI" id="CHEBI:83834"/>
        <dbReference type="EC" id="5.2.1.8"/>
    </reaction>
</comment>
<dbReference type="InterPro" id="IPR002130">
    <property type="entry name" value="Cyclophilin-type_PPIase_dom"/>
</dbReference>
<dbReference type="AlphaFoldDB" id="A0AAE0AR35"/>
<dbReference type="FunFam" id="2.40.100.10:FF:000025">
    <property type="entry name" value="Peptidyl-prolyl cis-trans isomerase CYP19-2"/>
    <property type="match status" value="1"/>
</dbReference>
<evidence type="ECO:0000256" key="4">
    <source>
        <dbReference type="ARBA" id="ARBA00023235"/>
    </source>
</evidence>
<dbReference type="InterPro" id="IPR024936">
    <property type="entry name" value="Cyclophilin-type_PPIase"/>
</dbReference>
<comment type="similarity">
    <text evidence="2 5">Belongs to the cyclophilin-type PPIase family.</text>
</comment>
<accession>A0AAE0AR35</accession>
<dbReference type="Proteomes" id="UP001281410">
    <property type="component" value="Unassembled WGS sequence"/>
</dbReference>
<keyword evidence="3 5" id="KW-0697">Rotamase</keyword>
<sequence>MVVHSRRLFVMLNQERKANPGVFFDLNIGGHPVGRLMIELFTDSTPITVKNFQALCTGEKGIGRNGKSLHYQGTIFHRVNPKSVFKGGDLTERNGLEGESIYGDSFVDENFINKHTGPGILSMANTGPDTNDSQFLICNAKTEWLDGTNVVFGKVIQGFDVMKAVEKVGSVSGLTSKPVTVANCGQLS</sequence>
<dbReference type="PANTHER" id="PTHR11071">
    <property type="entry name" value="PEPTIDYL-PROLYL CIS-TRANS ISOMERASE"/>
    <property type="match status" value="1"/>
</dbReference>
<gene>
    <name evidence="7" type="ORF">Dsin_009074</name>
</gene>
<proteinExistence type="inferred from homology"/>
<dbReference type="Pfam" id="PF00160">
    <property type="entry name" value="Pro_isomerase"/>
    <property type="match status" value="1"/>
</dbReference>
<comment type="function">
    <text evidence="5">PPIases accelerate the folding of proteins. It catalyzes the cis-trans isomerization of proline imidic peptide bonds in oligopeptides.</text>
</comment>
<dbReference type="SUPFAM" id="SSF50891">
    <property type="entry name" value="Cyclophilin-like"/>
    <property type="match status" value="1"/>
</dbReference>
<evidence type="ECO:0000256" key="3">
    <source>
        <dbReference type="ARBA" id="ARBA00023110"/>
    </source>
</evidence>
<dbReference type="PROSITE" id="PS50072">
    <property type="entry name" value="CSA_PPIASE_2"/>
    <property type="match status" value="1"/>
</dbReference>
<dbReference type="GO" id="GO:0005737">
    <property type="term" value="C:cytoplasm"/>
    <property type="evidence" value="ECO:0007669"/>
    <property type="project" value="TreeGrafter"/>
</dbReference>
<keyword evidence="8" id="KW-1185">Reference proteome</keyword>
<dbReference type="GO" id="GO:0006457">
    <property type="term" value="P:protein folding"/>
    <property type="evidence" value="ECO:0007669"/>
    <property type="project" value="TreeGrafter"/>
</dbReference>
<evidence type="ECO:0000259" key="6">
    <source>
        <dbReference type="PROSITE" id="PS50072"/>
    </source>
</evidence>
<dbReference type="PANTHER" id="PTHR11071:SF561">
    <property type="entry name" value="PEPTIDYL-PROLYL CIS-TRANS ISOMERASE D-RELATED"/>
    <property type="match status" value="1"/>
</dbReference>
<dbReference type="EMBL" id="JANJYJ010000003">
    <property type="protein sequence ID" value="KAK3222049.1"/>
    <property type="molecule type" value="Genomic_DNA"/>
</dbReference>
<dbReference type="InterPro" id="IPR029000">
    <property type="entry name" value="Cyclophilin-like_dom_sf"/>
</dbReference>
<evidence type="ECO:0000313" key="7">
    <source>
        <dbReference type="EMBL" id="KAK3222049.1"/>
    </source>
</evidence>